<protein>
    <submittedName>
        <fullName evidence="1">Uncharacterized protein</fullName>
    </submittedName>
</protein>
<name>A0A2K9EV98_9RHOB</name>
<reference evidence="1 2" key="1">
    <citation type="submission" date="2017-12" db="EMBL/GenBank/DDBJ databases">
        <authorList>
            <person name="Hurst M.R.H."/>
        </authorList>
    </citation>
    <scope>NUCLEOTIDE SEQUENCE [LARGE SCALE GENOMIC DNA]</scope>
    <source>
        <strain evidence="1 2">BM15</strain>
    </source>
</reference>
<accession>A0A2K9EV98</accession>
<dbReference type="KEGG" id="paro:CUV01_07140"/>
<dbReference type="AlphaFoldDB" id="A0A2K9EV98"/>
<proteinExistence type="predicted"/>
<keyword evidence="2" id="KW-1185">Reference proteome</keyword>
<evidence type="ECO:0000313" key="2">
    <source>
        <dbReference type="Proteomes" id="UP000233742"/>
    </source>
</evidence>
<dbReference type="EMBL" id="CP025408">
    <property type="protein sequence ID" value="AUH33194.1"/>
    <property type="molecule type" value="Genomic_DNA"/>
</dbReference>
<gene>
    <name evidence="1" type="ORF">CUV01_07140</name>
</gene>
<sequence>MSIPNEQLDTLIAALQFLRTLPVGAENEPEQRTAQALTAAIYGRSRAGFPQPGHDRPAPVEFERLARENDLLVHQLDVLASALGACSNCWGTIHDCEECNGHGKPGALRPDRQKFERYVLPALTHVMGERPTQPDVR</sequence>
<organism evidence="1 2">
    <name type="scientific">Paracoccus tegillarcae</name>
    <dbReference type="NCBI Taxonomy" id="1529068"/>
    <lineage>
        <taxon>Bacteria</taxon>
        <taxon>Pseudomonadati</taxon>
        <taxon>Pseudomonadota</taxon>
        <taxon>Alphaproteobacteria</taxon>
        <taxon>Rhodobacterales</taxon>
        <taxon>Paracoccaceae</taxon>
        <taxon>Paracoccus</taxon>
    </lineage>
</organism>
<evidence type="ECO:0000313" key="1">
    <source>
        <dbReference type="EMBL" id="AUH33194.1"/>
    </source>
</evidence>
<dbReference type="OrthoDB" id="7772258at2"/>
<dbReference type="Proteomes" id="UP000233742">
    <property type="component" value="Chromosome"/>
</dbReference>
<dbReference type="RefSeq" id="WP_101459864.1">
    <property type="nucleotide sequence ID" value="NZ_CP025408.1"/>
</dbReference>